<dbReference type="EMBL" id="MN739107">
    <property type="protein sequence ID" value="QHS89196.1"/>
    <property type="molecule type" value="Genomic_DNA"/>
</dbReference>
<accession>A0A6C0BAR7</accession>
<reference evidence="2" key="1">
    <citation type="journal article" date="2020" name="Nature">
        <title>Giant virus diversity and host interactions through global metagenomics.</title>
        <authorList>
            <person name="Schulz F."/>
            <person name="Roux S."/>
            <person name="Paez-Espino D."/>
            <person name="Jungbluth S."/>
            <person name="Walsh D.A."/>
            <person name="Denef V.J."/>
            <person name="McMahon K.D."/>
            <person name="Konstantinidis K.T."/>
            <person name="Eloe-Fadrosh E.A."/>
            <person name="Kyrpides N.C."/>
            <person name="Woyke T."/>
        </authorList>
    </citation>
    <scope>NUCLEOTIDE SEQUENCE</scope>
    <source>
        <strain evidence="2">GVMAG-M-3300010158-60</strain>
    </source>
</reference>
<proteinExistence type="predicted"/>
<name>A0A6C0BAR7_9ZZZZ</name>
<organism evidence="2">
    <name type="scientific">viral metagenome</name>
    <dbReference type="NCBI Taxonomy" id="1070528"/>
    <lineage>
        <taxon>unclassified sequences</taxon>
        <taxon>metagenomes</taxon>
        <taxon>organismal metagenomes</taxon>
    </lineage>
</organism>
<dbReference type="Pfam" id="PF00650">
    <property type="entry name" value="CRAL_TRIO"/>
    <property type="match status" value="1"/>
</dbReference>
<evidence type="ECO:0000259" key="1">
    <source>
        <dbReference type="Pfam" id="PF00650"/>
    </source>
</evidence>
<dbReference type="InterPro" id="IPR036865">
    <property type="entry name" value="CRAL-TRIO_dom_sf"/>
</dbReference>
<sequence>MACPLCISDPDSHCFVKFGTIAGVDLVYTAPSRTKVIVENENNILNFKLHIDSEKGRPWIWILDCRGMKMKHYASIKFTMRLANILVNEHRDFLQEIIILHANDWIRSLLIIFKKTFSAGLMKKVNILQGEKVELYLTLQSKGISGPPLQWLTAVFMTLPEPGHLPAVT</sequence>
<dbReference type="InterPro" id="IPR001251">
    <property type="entry name" value="CRAL-TRIO_dom"/>
</dbReference>
<feature type="domain" description="CRAL-TRIO" evidence="1">
    <location>
        <begin position="54"/>
        <end position="134"/>
    </location>
</feature>
<dbReference type="SUPFAM" id="SSF52087">
    <property type="entry name" value="CRAL/TRIO domain"/>
    <property type="match status" value="1"/>
</dbReference>
<dbReference type="Gene3D" id="3.40.525.10">
    <property type="entry name" value="CRAL-TRIO lipid binding domain"/>
    <property type="match status" value="1"/>
</dbReference>
<dbReference type="AlphaFoldDB" id="A0A6C0BAR7"/>
<protein>
    <recommendedName>
        <fullName evidence="1">CRAL-TRIO domain-containing protein</fullName>
    </recommendedName>
</protein>
<evidence type="ECO:0000313" key="2">
    <source>
        <dbReference type="EMBL" id="QHS89196.1"/>
    </source>
</evidence>
<dbReference type="CDD" id="cd00170">
    <property type="entry name" value="SEC14"/>
    <property type="match status" value="1"/>
</dbReference>